<organism evidence="4 5">
    <name type="scientific">Macrolepiota fuliginosa MF-IS2</name>
    <dbReference type="NCBI Taxonomy" id="1400762"/>
    <lineage>
        <taxon>Eukaryota</taxon>
        <taxon>Fungi</taxon>
        <taxon>Dikarya</taxon>
        <taxon>Basidiomycota</taxon>
        <taxon>Agaricomycotina</taxon>
        <taxon>Agaricomycetes</taxon>
        <taxon>Agaricomycetidae</taxon>
        <taxon>Agaricales</taxon>
        <taxon>Agaricineae</taxon>
        <taxon>Agaricaceae</taxon>
        <taxon>Macrolepiota</taxon>
    </lineage>
</organism>
<feature type="chain" id="PRO_5040391456" evidence="3">
    <location>
        <begin position="26"/>
        <end position="518"/>
    </location>
</feature>
<feature type="compositionally biased region" description="Low complexity" evidence="2">
    <location>
        <begin position="354"/>
        <end position="430"/>
    </location>
</feature>
<evidence type="ECO:0000256" key="1">
    <source>
        <dbReference type="ARBA" id="ARBA00022801"/>
    </source>
</evidence>
<evidence type="ECO:0000256" key="3">
    <source>
        <dbReference type="SAM" id="SignalP"/>
    </source>
</evidence>
<keyword evidence="4" id="KW-0326">Glycosidase</keyword>
<evidence type="ECO:0000313" key="4">
    <source>
        <dbReference type="EMBL" id="KAF9446430.1"/>
    </source>
</evidence>
<dbReference type="OrthoDB" id="4138492at2759"/>
<dbReference type="GO" id="GO:0016798">
    <property type="term" value="F:hydrolase activity, acting on glycosyl bonds"/>
    <property type="evidence" value="ECO:0007669"/>
    <property type="project" value="UniProtKB-KW"/>
</dbReference>
<accession>A0A9P5X980</accession>
<dbReference type="InterPro" id="IPR012341">
    <property type="entry name" value="6hp_glycosidase-like_sf"/>
</dbReference>
<reference evidence="4" key="1">
    <citation type="submission" date="2020-11" db="EMBL/GenBank/DDBJ databases">
        <authorList>
            <consortium name="DOE Joint Genome Institute"/>
            <person name="Ahrendt S."/>
            <person name="Riley R."/>
            <person name="Andreopoulos W."/>
            <person name="Labutti K."/>
            <person name="Pangilinan J."/>
            <person name="Ruiz-Duenas F.J."/>
            <person name="Barrasa J.M."/>
            <person name="Sanchez-Garcia M."/>
            <person name="Camarero S."/>
            <person name="Miyauchi S."/>
            <person name="Serrano A."/>
            <person name="Linde D."/>
            <person name="Babiker R."/>
            <person name="Drula E."/>
            <person name="Ayuso-Fernandez I."/>
            <person name="Pacheco R."/>
            <person name="Padilla G."/>
            <person name="Ferreira P."/>
            <person name="Barriuso J."/>
            <person name="Kellner H."/>
            <person name="Castanera R."/>
            <person name="Alfaro M."/>
            <person name="Ramirez L."/>
            <person name="Pisabarro A.G."/>
            <person name="Kuo A."/>
            <person name="Tritt A."/>
            <person name="Lipzen A."/>
            <person name="He G."/>
            <person name="Yan M."/>
            <person name="Ng V."/>
            <person name="Cullen D."/>
            <person name="Martin F."/>
            <person name="Rosso M.-N."/>
            <person name="Henrissat B."/>
            <person name="Hibbett D."/>
            <person name="Martinez A.T."/>
            <person name="Grigoriev I.V."/>
        </authorList>
    </citation>
    <scope>NUCLEOTIDE SEQUENCE</scope>
    <source>
        <strain evidence="4">MF-IS2</strain>
    </source>
</reference>
<dbReference type="GO" id="GO:0005975">
    <property type="term" value="P:carbohydrate metabolic process"/>
    <property type="evidence" value="ECO:0007669"/>
    <property type="project" value="InterPro"/>
</dbReference>
<dbReference type="PANTHER" id="PTHR41814:SF1">
    <property type="entry name" value="CELLULASE"/>
    <property type="match status" value="1"/>
</dbReference>
<dbReference type="EMBL" id="MU151246">
    <property type="protein sequence ID" value="KAF9446430.1"/>
    <property type="molecule type" value="Genomic_DNA"/>
</dbReference>
<evidence type="ECO:0000313" key="5">
    <source>
        <dbReference type="Proteomes" id="UP000807342"/>
    </source>
</evidence>
<dbReference type="PANTHER" id="PTHR41814">
    <property type="entry name" value="EXPRESSED PROTEIN"/>
    <property type="match status" value="1"/>
</dbReference>
<dbReference type="InterPro" id="IPR008928">
    <property type="entry name" value="6-hairpin_glycosidase_sf"/>
</dbReference>
<proteinExistence type="predicted"/>
<sequence length="518" mass="55675">MWMTLHSRLCLGTFALFTRVVQVGAQNLTDEQVGVVSQRLAEGAQKSWELGTRTQTILELNATRYSVFSRNSLPPPSTPPNNLTAVLEPFFSIPNNVVGNRANLNNGTVGPQPLIPDASAADPASIGMSVLLANWTGQANGNASMDFAGAARDQLDYLLNVVPRTPDGAISHRVSEVQLWSDFVYMVPPFIAYYGMLSGNRTLMLEAYNQIMLYRGYLRDTNAQNKWKHVLLGQDPKGPGNDGGYWTTGNGWAAAGMLRVLATMRNSQFANTFKNQQKDLGNWVKEIHDGMYPLLDNSTNLWTNYPDVPSTATGNFFDTAGSALLASTVFRAAVMLNQFTHVPAAERIRRTLFSPSTDPLPTTSPSSSSSRPSSSRAPSSVPSSVPSSSTVRSSNTTRSSSTETSLSSAPTATSPLSSSTLPSSTTITTPSATPTVFEGYGHITVDGWLAPVVNPDSYGQEGSKSPESEAFALQLHSAWRDWIADGARGANGGMSLRFASKGVWMWVVCMGVVGALVV</sequence>
<dbReference type="Proteomes" id="UP000807342">
    <property type="component" value="Unassembled WGS sequence"/>
</dbReference>
<protein>
    <submittedName>
        <fullName evidence="4">Six-hairpin glycosidase</fullName>
    </submittedName>
</protein>
<keyword evidence="5" id="KW-1185">Reference proteome</keyword>
<comment type="caution">
    <text evidence="4">The sequence shown here is derived from an EMBL/GenBank/DDBJ whole genome shotgun (WGS) entry which is preliminary data.</text>
</comment>
<name>A0A9P5X980_9AGAR</name>
<evidence type="ECO:0000256" key="2">
    <source>
        <dbReference type="SAM" id="MobiDB-lite"/>
    </source>
</evidence>
<gene>
    <name evidence="4" type="ORF">P691DRAFT_733304</name>
</gene>
<keyword evidence="1" id="KW-0378">Hydrolase</keyword>
<dbReference type="Gene3D" id="1.50.10.10">
    <property type="match status" value="1"/>
</dbReference>
<feature type="signal peptide" evidence="3">
    <location>
        <begin position="1"/>
        <end position="25"/>
    </location>
</feature>
<dbReference type="SUPFAM" id="SSF48208">
    <property type="entry name" value="Six-hairpin glycosidases"/>
    <property type="match status" value="1"/>
</dbReference>
<dbReference type="AlphaFoldDB" id="A0A9P5X980"/>
<dbReference type="InterPro" id="IPR010905">
    <property type="entry name" value="Glyco_hydro_88"/>
</dbReference>
<dbReference type="Pfam" id="PF07470">
    <property type="entry name" value="Glyco_hydro_88"/>
    <property type="match status" value="1"/>
</dbReference>
<keyword evidence="3" id="KW-0732">Signal</keyword>
<feature type="region of interest" description="Disordered" evidence="2">
    <location>
        <begin position="352"/>
        <end position="430"/>
    </location>
</feature>